<accession>E4ZPC0</accession>
<dbReference type="GO" id="GO:0031511">
    <property type="term" value="C:Mis6-Sim4 complex"/>
    <property type="evidence" value="ECO:0007669"/>
    <property type="project" value="TreeGrafter"/>
</dbReference>
<reference evidence="3" key="1">
    <citation type="journal article" date="2011" name="Nat. Commun.">
        <title>Effector diversification within compartments of the Leptosphaeria maculans genome affected by Repeat-Induced Point mutations.</title>
        <authorList>
            <person name="Rouxel T."/>
            <person name="Grandaubert J."/>
            <person name="Hane J.K."/>
            <person name="Hoede C."/>
            <person name="van de Wouw A.P."/>
            <person name="Couloux A."/>
            <person name="Dominguez V."/>
            <person name="Anthouard V."/>
            <person name="Bally P."/>
            <person name="Bourras S."/>
            <person name="Cozijnsen A.J."/>
            <person name="Ciuffetti L.M."/>
            <person name="Degrave A."/>
            <person name="Dilmaghani A."/>
            <person name="Duret L."/>
            <person name="Fudal I."/>
            <person name="Goodwin S.B."/>
            <person name="Gout L."/>
            <person name="Glaser N."/>
            <person name="Linglin J."/>
            <person name="Kema G.H.J."/>
            <person name="Lapalu N."/>
            <person name="Lawrence C.B."/>
            <person name="May K."/>
            <person name="Meyer M."/>
            <person name="Ollivier B."/>
            <person name="Poulain J."/>
            <person name="Schoch C.L."/>
            <person name="Simon A."/>
            <person name="Spatafora J.W."/>
            <person name="Stachowiak A."/>
            <person name="Turgeon B.G."/>
            <person name="Tyler B.M."/>
            <person name="Vincent D."/>
            <person name="Weissenbach J."/>
            <person name="Amselem J."/>
            <person name="Quesneville H."/>
            <person name="Oliver R.P."/>
            <person name="Wincker P."/>
            <person name="Balesdent M.-H."/>
            <person name="Howlett B.J."/>
        </authorList>
    </citation>
    <scope>NUCLEOTIDE SEQUENCE [LARGE SCALE GENOMIC DNA]</scope>
    <source>
        <strain evidence="3">JN3 / isolate v23.1.3 / race Av1-4-5-6-7-8</strain>
    </source>
</reference>
<keyword evidence="3" id="KW-1185">Reference proteome</keyword>
<dbReference type="VEuPathDB" id="FungiDB:LEMA_P040460.1"/>
<dbReference type="Pfam" id="PF09447">
    <property type="entry name" value="Cnl2_NKP2"/>
    <property type="match status" value="1"/>
</dbReference>
<feature type="coiled-coil region" evidence="1">
    <location>
        <begin position="120"/>
        <end position="154"/>
    </location>
</feature>
<organism evidence="3">
    <name type="scientific">Leptosphaeria maculans (strain JN3 / isolate v23.1.3 / race Av1-4-5-6-7-8)</name>
    <name type="common">Blackleg fungus</name>
    <name type="synonym">Phoma lingam</name>
    <dbReference type="NCBI Taxonomy" id="985895"/>
    <lineage>
        <taxon>Eukaryota</taxon>
        <taxon>Fungi</taxon>
        <taxon>Dikarya</taxon>
        <taxon>Ascomycota</taxon>
        <taxon>Pezizomycotina</taxon>
        <taxon>Dothideomycetes</taxon>
        <taxon>Pleosporomycetidae</taxon>
        <taxon>Pleosporales</taxon>
        <taxon>Pleosporineae</taxon>
        <taxon>Leptosphaeriaceae</taxon>
        <taxon>Plenodomus</taxon>
        <taxon>Plenodomus lingam/Leptosphaeria maculans species complex</taxon>
    </lineage>
</organism>
<dbReference type="InterPro" id="IPR018565">
    <property type="entry name" value="Nkp2/Cnl2"/>
</dbReference>
<proteinExistence type="predicted"/>
<dbReference type="PANTHER" id="PTHR28064:SF1">
    <property type="entry name" value="INNER KINETOCHORE SUBUNIT NKP2"/>
    <property type="match status" value="1"/>
</dbReference>
<dbReference type="GeneID" id="13287464"/>
<evidence type="ECO:0000313" key="2">
    <source>
        <dbReference type="EMBL" id="CBX93145.1"/>
    </source>
</evidence>
<dbReference type="STRING" id="985895.E4ZPC0"/>
<evidence type="ECO:0000313" key="3">
    <source>
        <dbReference type="Proteomes" id="UP000002668"/>
    </source>
</evidence>
<dbReference type="GO" id="GO:0007059">
    <property type="term" value="P:chromosome segregation"/>
    <property type="evidence" value="ECO:0007669"/>
    <property type="project" value="TreeGrafter"/>
</dbReference>
<name>E4ZPC0_LEPMJ</name>
<dbReference type="RefSeq" id="XP_003836510.1">
    <property type="nucleotide sequence ID" value="XM_003836462.1"/>
</dbReference>
<dbReference type="eggNOG" id="ENOG502S7X4">
    <property type="taxonomic scope" value="Eukaryota"/>
</dbReference>
<dbReference type="InParanoid" id="E4ZPC0"/>
<dbReference type="AlphaFoldDB" id="E4ZPC0"/>
<evidence type="ECO:0000256" key="1">
    <source>
        <dbReference type="SAM" id="Coils"/>
    </source>
</evidence>
<gene>
    <name evidence="2" type="ORF">LEMA_P040460.1</name>
</gene>
<sequence length="192" mass="21559">MPSPEAQLLADLLLAPAPLQDFTTLRQFTDIFPRGHRENPAVPQLYRELQRLRAHDMETVRRDIAAEVQRSKPLRREYARERCRLDSTAAPGLDPVALQIEDELSGAPHQTPPHTLDTAHASMQEACRGLEAQLEQMEEENRKLLDEVREVVGALSDLRHGRFAQTVSGHDLGEEVVATLRRLEAICVHPAG</sequence>
<dbReference type="OrthoDB" id="2311687at2759"/>
<protein>
    <recommendedName>
        <fullName evidence="4">Cnl2/NKP2 family protein</fullName>
    </recommendedName>
</protein>
<dbReference type="OMA" id="REQDMDR"/>
<dbReference type="HOGENOM" id="CLU_077446_2_0_1"/>
<dbReference type="PANTHER" id="PTHR28064">
    <property type="entry name" value="INNER KINETOCHORE SUBUNIT NKP2"/>
    <property type="match status" value="1"/>
</dbReference>
<dbReference type="EMBL" id="FP929105">
    <property type="protein sequence ID" value="CBX93145.1"/>
    <property type="molecule type" value="Genomic_DNA"/>
</dbReference>
<keyword evidence="1" id="KW-0175">Coiled coil</keyword>
<dbReference type="Proteomes" id="UP000002668">
    <property type="component" value="Genome"/>
</dbReference>
<evidence type="ECO:0008006" key="4">
    <source>
        <dbReference type="Google" id="ProtNLM"/>
    </source>
</evidence>